<dbReference type="AlphaFoldDB" id="A0A3P6CBB3"/>
<accession>A0A3P6CBB3</accession>
<evidence type="ECO:0000313" key="1">
    <source>
        <dbReference type="EMBL" id="VDD11458.1"/>
    </source>
</evidence>
<sequence>MRTEKSCLLNSCLLESSIKSPLTTSHLRDFGSARIAFSEFNQIGREEYFYRFADLFNLND</sequence>
<reference evidence="1" key="1">
    <citation type="submission" date="2018-11" db="EMBL/GenBank/DDBJ databases">
        <authorList>
            <consortium name="Genoscope - CEA"/>
            <person name="William W."/>
        </authorList>
    </citation>
    <scope>NUCLEOTIDE SEQUENCE</scope>
</reference>
<organism evidence="1">
    <name type="scientific">Brassica oleracea</name>
    <name type="common">Wild cabbage</name>
    <dbReference type="NCBI Taxonomy" id="3712"/>
    <lineage>
        <taxon>Eukaryota</taxon>
        <taxon>Viridiplantae</taxon>
        <taxon>Streptophyta</taxon>
        <taxon>Embryophyta</taxon>
        <taxon>Tracheophyta</taxon>
        <taxon>Spermatophyta</taxon>
        <taxon>Magnoliopsida</taxon>
        <taxon>eudicotyledons</taxon>
        <taxon>Gunneridae</taxon>
        <taxon>Pentapetalae</taxon>
        <taxon>rosids</taxon>
        <taxon>malvids</taxon>
        <taxon>Brassicales</taxon>
        <taxon>Brassicaceae</taxon>
        <taxon>Brassiceae</taxon>
        <taxon>Brassica</taxon>
    </lineage>
</organism>
<name>A0A3P6CBB3_BRAOL</name>
<proteinExistence type="predicted"/>
<protein>
    <submittedName>
        <fullName evidence="1">Uncharacterized protein</fullName>
    </submittedName>
</protein>
<dbReference type="EMBL" id="LR031873">
    <property type="protein sequence ID" value="VDD11458.1"/>
    <property type="molecule type" value="Genomic_DNA"/>
</dbReference>
<gene>
    <name evidence="1" type="ORF">BOLC4T26160H</name>
</gene>